<sequence length="60" mass="6372">MPPTSLTTSNAPANAAVAVVVALFATALYLLSVHRLRVAGLLFLGVSVLIYLRETYLVGR</sequence>
<feature type="transmembrane region" description="Helical" evidence="1">
    <location>
        <begin position="12"/>
        <end position="31"/>
    </location>
</feature>
<name>U2YVE9_9EURY</name>
<gene>
    <name evidence="2" type="ORF">MBEHAL_1507</name>
</gene>
<dbReference type="Proteomes" id="UP000016986">
    <property type="component" value="Unassembled WGS sequence"/>
</dbReference>
<dbReference type="EMBL" id="BATA01000033">
    <property type="protein sequence ID" value="GAD52747.1"/>
    <property type="molecule type" value="Genomic_DNA"/>
</dbReference>
<accession>U2YVE9</accession>
<dbReference type="AlphaFoldDB" id="U2YVE9"/>
<reference evidence="2 3" key="1">
    <citation type="submission" date="2013-09" db="EMBL/GenBank/DDBJ databases">
        <title>Whole genome sequencing of Halarchaeum acidiphilum strain MH1-52-1.</title>
        <authorList>
            <person name="Shimane Y."/>
            <person name="Minegishi H."/>
            <person name="Nishi S."/>
            <person name="Echigo A."/>
            <person name="Shuto A."/>
            <person name="Konishi M."/>
            <person name="Ito T."/>
            <person name="Ohkuma M."/>
            <person name="Ohta Y."/>
            <person name="Nagano Y."/>
            <person name="Tsubouchi T."/>
            <person name="Mori K."/>
            <person name="Usui K."/>
            <person name="Kamekura M."/>
            <person name="Usami R."/>
            <person name="Takaki Y."/>
            <person name="Hatada Y."/>
        </authorList>
    </citation>
    <scope>NUCLEOTIDE SEQUENCE [LARGE SCALE GENOMIC DNA]</scope>
    <source>
        <strain evidence="2 3">JCM 16109</strain>
    </source>
</reference>
<proteinExistence type="predicted"/>
<evidence type="ECO:0000313" key="2">
    <source>
        <dbReference type="EMBL" id="GAD52747.1"/>
    </source>
</evidence>
<keyword evidence="1" id="KW-1133">Transmembrane helix</keyword>
<keyword evidence="1" id="KW-0812">Transmembrane</keyword>
<keyword evidence="1" id="KW-0472">Membrane</keyword>
<protein>
    <submittedName>
        <fullName evidence="2">Uncharacterized protein</fullName>
    </submittedName>
</protein>
<keyword evidence="3" id="KW-1185">Reference proteome</keyword>
<evidence type="ECO:0000256" key="1">
    <source>
        <dbReference type="SAM" id="Phobius"/>
    </source>
</evidence>
<feature type="transmembrane region" description="Helical" evidence="1">
    <location>
        <begin position="38"/>
        <end position="58"/>
    </location>
</feature>
<organism evidence="2 3">
    <name type="scientific">Halarchaeum acidiphilum MH1-52-1</name>
    <dbReference type="NCBI Taxonomy" id="1261545"/>
    <lineage>
        <taxon>Archaea</taxon>
        <taxon>Methanobacteriati</taxon>
        <taxon>Methanobacteriota</taxon>
        <taxon>Stenosarchaea group</taxon>
        <taxon>Halobacteria</taxon>
        <taxon>Halobacteriales</taxon>
        <taxon>Halobacteriaceae</taxon>
    </lineage>
</organism>
<dbReference type="RefSeq" id="WP_020221399.1">
    <property type="nucleotide sequence ID" value="NZ_BANO01000058.1"/>
</dbReference>
<comment type="caution">
    <text evidence="2">The sequence shown here is derived from an EMBL/GenBank/DDBJ whole genome shotgun (WGS) entry which is preliminary data.</text>
</comment>
<evidence type="ECO:0000313" key="3">
    <source>
        <dbReference type="Proteomes" id="UP000016986"/>
    </source>
</evidence>